<protein>
    <submittedName>
        <fullName evidence="2">Transcription factor</fullName>
    </submittedName>
</protein>
<sequence>MSSVTQCQTCYCDFGCSDSLSAHIRHFDSEEWLLIEELALYRHHISKDEFGAWLRTQEPALRRYESYDVESNARLLSRDRTLHHKSKPREPHICQRCEQSFKTLKDLESHIGNYQLNEMRALGKLARCRLHIRTPDISYARDNDDQCPVESCDYESNDTSNLKRHFEKHFECFVVCPDKQCQRSFDSTSPFIQHLCTKERDVKQKQHVTRLKKAARHRVTKEYQRATSSFRAEARGKKNREFAPPPSDRPDKRRLLVRPPQAINEELSIARNPPASNFRPNNTEFFPASNYRTQTSYDNNLDGAFYLTNADIGLILPESGDLDGAFYLTNADVDLSGGLDGAYYLTNDFVDTNGDINLTNEYTNMNNQGGVELPQAHTRRSSVAD</sequence>
<evidence type="ECO:0000256" key="1">
    <source>
        <dbReference type="SAM" id="MobiDB-lite"/>
    </source>
</evidence>
<feature type="region of interest" description="Disordered" evidence="1">
    <location>
        <begin position="222"/>
        <end position="254"/>
    </location>
</feature>
<organism evidence="2 3">
    <name type="scientific">Fusarium langsethiae</name>
    <dbReference type="NCBI Taxonomy" id="179993"/>
    <lineage>
        <taxon>Eukaryota</taxon>
        <taxon>Fungi</taxon>
        <taxon>Dikarya</taxon>
        <taxon>Ascomycota</taxon>
        <taxon>Pezizomycotina</taxon>
        <taxon>Sordariomycetes</taxon>
        <taxon>Hypocreomycetidae</taxon>
        <taxon>Hypocreales</taxon>
        <taxon>Nectriaceae</taxon>
        <taxon>Fusarium</taxon>
    </lineage>
</organism>
<evidence type="ECO:0000313" key="3">
    <source>
        <dbReference type="Proteomes" id="UP000037904"/>
    </source>
</evidence>
<comment type="caution">
    <text evidence="2">The sequence shown here is derived from an EMBL/GenBank/DDBJ whole genome shotgun (WGS) entry which is preliminary data.</text>
</comment>
<dbReference type="Proteomes" id="UP000037904">
    <property type="component" value="Unassembled WGS sequence"/>
</dbReference>
<feature type="compositionally biased region" description="Basic and acidic residues" evidence="1">
    <location>
        <begin position="232"/>
        <end position="241"/>
    </location>
</feature>
<proteinExistence type="predicted"/>
<reference evidence="2 3" key="1">
    <citation type="submission" date="2015-04" db="EMBL/GenBank/DDBJ databases">
        <title>The draft genome sequence of Fusarium langsethiae, a T-2/HT-2 mycotoxin producer.</title>
        <authorList>
            <person name="Lysoe E."/>
            <person name="Divon H.H."/>
            <person name="Terzi V."/>
            <person name="Orru L."/>
            <person name="Lamontanara A."/>
            <person name="Kolseth A.-K."/>
            <person name="Frandsen R.J."/>
            <person name="Nielsen K."/>
            <person name="Thrane U."/>
        </authorList>
    </citation>
    <scope>NUCLEOTIDE SEQUENCE [LARGE SCALE GENOMIC DNA]</scope>
    <source>
        <strain evidence="2 3">Fl201059</strain>
    </source>
</reference>
<accession>A0A0N0DCK0</accession>
<dbReference type="AlphaFoldDB" id="A0A0N0DCK0"/>
<name>A0A0N0DCK0_FUSLA</name>
<gene>
    <name evidence="2" type="ORF">FLAG1_08849</name>
</gene>
<dbReference type="EMBL" id="JXCE01000292">
    <property type="protein sequence ID" value="KPA38314.1"/>
    <property type="molecule type" value="Genomic_DNA"/>
</dbReference>
<keyword evidence="3" id="KW-1185">Reference proteome</keyword>
<evidence type="ECO:0000313" key="2">
    <source>
        <dbReference type="EMBL" id="KPA38314.1"/>
    </source>
</evidence>